<evidence type="ECO:0000313" key="2">
    <source>
        <dbReference type="Proteomes" id="UP000814128"/>
    </source>
</evidence>
<gene>
    <name evidence="1" type="ORF">K488DRAFT_85781</name>
</gene>
<name>A0ACB8QLG5_9AGAM</name>
<proteinExistence type="predicted"/>
<organism evidence="1 2">
    <name type="scientific">Vararia minispora EC-137</name>
    <dbReference type="NCBI Taxonomy" id="1314806"/>
    <lineage>
        <taxon>Eukaryota</taxon>
        <taxon>Fungi</taxon>
        <taxon>Dikarya</taxon>
        <taxon>Basidiomycota</taxon>
        <taxon>Agaricomycotina</taxon>
        <taxon>Agaricomycetes</taxon>
        <taxon>Russulales</taxon>
        <taxon>Lachnocladiaceae</taxon>
        <taxon>Vararia</taxon>
    </lineage>
</organism>
<reference evidence="1" key="1">
    <citation type="submission" date="2021-02" db="EMBL/GenBank/DDBJ databases">
        <authorList>
            <consortium name="DOE Joint Genome Institute"/>
            <person name="Ahrendt S."/>
            <person name="Looney B.P."/>
            <person name="Miyauchi S."/>
            <person name="Morin E."/>
            <person name="Drula E."/>
            <person name="Courty P.E."/>
            <person name="Chicoki N."/>
            <person name="Fauchery L."/>
            <person name="Kohler A."/>
            <person name="Kuo A."/>
            <person name="Labutti K."/>
            <person name="Pangilinan J."/>
            <person name="Lipzen A."/>
            <person name="Riley R."/>
            <person name="Andreopoulos W."/>
            <person name="He G."/>
            <person name="Johnson J."/>
            <person name="Barry K.W."/>
            <person name="Grigoriev I.V."/>
            <person name="Nagy L."/>
            <person name="Hibbett D."/>
            <person name="Henrissat B."/>
            <person name="Matheny P.B."/>
            <person name="Labbe J."/>
            <person name="Martin F."/>
        </authorList>
    </citation>
    <scope>NUCLEOTIDE SEQUENCE</scope>
    <source>
        <strain evidence="1">EC-137</strain>
    </source>
</reference>
<evidence type="ECO:0000313" key="1">
    <source>
        <dbReference type="EMBL" id="KAI0032550.1"/>
    </source>
</evidence>
<keyword evidence="2" id="KW-1185">Reference proteome</keyword>
<comment type="caution">
    <text evidence="1">The sequence shown here is derived from an EMBL/GenBank/DDBJ whole genome shotgun (WGS) entry which is preliminary data.</text>
</comment>
<sequence>MDVDQASAGEAGNSNELTSPPSSRSLSVASSPRSSHAPSSPVDVSVPLPSPPSSAQLVPPAASPAAPATPAAASPAGPDVPLPPTDHDPDAPATAAPVPADAAPDDAPSSSKAKPVKRRRRSPSLSPSPPPPPPPLTTVRLDIALGGPDNYEVNVRQMAKDVGQRPDTPPNSVRQYISESDSSDDEAAPAGTKPKRKKKTLASEYYDVTDPFIDDSELALDQRTYFAQTKQQGFYVSSGEVALLKDRSAPPKSKAKRVHLPAPEPIAGPSNFPGAHQQHTMLGRPKPTTTPVSHASPPVHAPTSGAENGTGTGTGTRDAPIAIASDGEDPPASSSAAVAKRKAQSTDGGSAGVKKRRKVDMDAFHPELRDALHELRLAKEKENWDVKGKFPPGIKPLLTEVAVKAIKLNQYDDNFFNYMPELFPYNRFTMSKLIKRLVYADHMTLLVKRQDEILAELKQLVDEAWPKIREDHDKAYRAWLQKMEKLGLSTDPATLAAHSSESTPHPVADKDGVDAGADMDIQMYRPKEDHVPSAPQQRFKLSERMKGLIWNLVCLSNECCRIENEKSTLEGNTAQVSEQGLRKVLYQKIVGVFPDGWMNSGQISRDVSVIKKKLEKEIADMEQ</sequence>
<reference evidence="1" key="2">
    <citation type="journal article" date="2022" name="New Phytol.">
        <title>Evolutionary transition to the ectomycorrhizal habit in the genomes of a hyperdiverse lineage of mushroom-forming fungi.</title>
        <authorList>
            <person name="Looney B."/>
            <person name="Miyauchi S."/>
            <person name="Morin E."/>
            <person name="Drula E."/>
            <person name="Courty P.E."/>
            <person name="Kohler A."/>
            <person name="Kuo A."/>
            <person name="LaButti K."/>
            <person name="Pangilinan J."/>
            <person name="Lipzen A."/>
            <person name="Riley R."/>
            <person name="Andreopoulos W."/>
            <person name="He G."/>
            <person name="Johnson J."/>
            <person name="Nolan M."/>
            <person name="Tritt A."/>
            <person name="Barry K.W."/>
            <person name="Grigoriev I.V."/>
            <person name="Nagy L.G."/>
            <person name="Hibbett D."/>
            <person name="Henrissat B."/>
            <person name="Matheny P.B."/>
            <person name="Labbe J."/>
            <person name="Martin F.M."/>
        </authorList>
    </citation>
    <scope>NUCLEOTIDE SEQUENCE</scope>
    <source>
        <strain evidence="1">EC-137</strain>
    </source>
</reference>
<accession>A0ACB8QLG5</accession>
<protein>
    <submittedName>
        <fullName evidence="1">Uncharacterized protein</fullName>
    </submittedName>
</protein>
<dbReference type="Proteomes" id="UP000814128">
    <property type="component" value="Unassembled WGS sequence"/>
</dbReference>
<dbReference type="EMBL" id="MU273543">
    <property type="protein sequence ID" value="KAI0032550.1"/>
    <property type="molecule type" value="Genomic_DNA"/>
</dbReference>